<dbReference type="InterPro" id="IPR018707">
    <property type="entry name" value="LpxR"/>
</dbReference>
<dbReference type="EMBL" id="HE796683">
    <property type="protein sequence ID" value="CCH01154.1"/>
    <property type="molecule type" value="Genomic_DNA"/>
</dbReference>
<evidence type="ECO:0000256" key="1">
    <source>
        <dbReference type="SAM" id="SignalP"/>
    </source>
</evidence>
<keyword evidence="3" id="KW-1185">Reference proteome</keyword>
<dbReference type="Pfam" id="PF09982">
    <property type="entry name" value="LpxR"/>
    <property type="match status" value="1"/>
</dbReference>
<evidence type="ECO:0000313" key="2">
    <source>
        <dbReference type="EMBL" id="CCH01154.1"/>
    </source>
</evidence>
<dbReference type="eggNOG" id="COG3528">
    <property type="taxonomic scope" value="Bacteria"/>
</dbReference>
<organism evidence="2 3">
    <name type="scientific">Fibrella aestuarina BUZ 2</name>
    <dbReference type="NCBI Taxonomy" id="1166018"/>
    <lineage>
        <taxon>Bacteria</taxon>
        <taxon>Pseudomonadati</taxon>
        <taxon>Bacteroidota</taxon>
        <taxon>Cytophagia</taxon>
        <taxon>Cytophagales</taxon>
        <taxon>Spirosomataceae</taxon>
        <taxon>Fibrella</taxon>
    </lineage>
</organism>
<sequence length="343" mass="38014">MRFFLTSLLLFRFFATFSQDSATIAPPHVARPVGAFVQLDWENDAFQVHQRSVSDRYYSNGVRVSHLSNYWKKWPTQRALPRLSAKGDRSYIPLYSLSIGQEIYTPRDTKTVRRPLYPNDRPYAGYLYLSWGLTTTDPTGGRRLSSALTLGLIGPTSGAAELQEGIHTLLGQPVPVGWGAQIKNDPMISYSVRYEGRSIPRFSPVFDIITDVEGTVGTLTNAAGMGGTLRIGLANDYFQHPTGLYDAGSISSRRFQCYAFVRVGFRAVLDNALMQGGWLNGATNYYALPAVELQHFLGQLDVGGVIGSQTVQLAFIQHLRTAEFVGALVDQWGHLSLLVRVGR</sequence>
<protein>
    <recommendedName>
        <fullName evidence="4">Lipid A deacylase LpxR family protein</fullName>
    </recommendedName>
</protein>
<dbReference type="HOGENOM" id="CLU_055418_0_0_10"/>
<dbReference type="KEGG" id="fae:FAES_3145"/>
<reference evidence="2 3" key="1">
    <citation type="journal article" date="2012" name="J. Bacteriol.">
        <title>Genome Sequence of Fibrella aestuarina BUZ 2T, a Filamentous Marine Bacterium.</title>
        <authorList>
            <person name="Filippini M."/>
            <person name="Qi W."/>
            <person name="Blom J."/>
            <person name="Goesmann A."/>
            <person name="Smits T.H."/>
            <person name="Bagheri H.C."/>
        </authorList>
    </citation>
    <scope>NUCLEOTIDE SEQUENCE [LARGE SCALE GENOMIC DNA]</scope>
    <source>
        <strain evidence="3">BUZ 2T</strain>
    </source>
</reference>
<dbReference type="AlphaFoldDB" id="I0KAK1"/>
<dbReference type="RefSeq" id="WP_015332253.1">
    <property type="nucleotide sequence ID" value="NC_020054.1"/>
</dbReference>
<dbReference type="Gene3D" id="2.40.128.140">
    <property type="entry name" value="Outer membrane protein"/>
    <property type="match status" value="1"/>
</dbReference>
<dbReference type="Proteomes" id="UP000011058">
    <property type="component" value="Chromosome"/>
</dbReference>
<name>I0KAK1_9BACT</name>
<proteinExistence type="predicted"/>
<dbReference type="OrthoDB" id="622552at2"/>
<dbReference type="InterPro" id="IPR037107">
    <property type="entry name" value="Put_OMP_sf"/>
</dbReference>
<keyword evidence="1" id="KW-0732">Signal</keyword>
<feature type="chain" id="PRO_5003631242" description="Lipid A deacylase LpxR family protein" evidence="1">
    <location>
        <begin position="19"/>
        <end position="343"/>
    </location>
</feature>
<accession>I0KAK1</accession>
<gene>
    <name evidence="2" type="ORF">FAES_3145</name>
</gene>
<evidence type="ECO:0008006" key="4">
    <source>
        <dbReference type="Google" id="ProtNLM"/>
    </source>
</evidence>
<evidence type="ECO:0000313" key="3">
    <source>
        <dbReference type="Proteomes" id="UP000011058"/>
    </source>
</evidence>
<feature type="signal peptide" evidence="1">
    <location>
        <begin position="1"/>
        <end position="18"/>
    </location>
</feature>